<evidence type="ECO:0000259" key="1">
    <source>
        <dbReference type="Pfam" id="PF00535"/>
    </source>
</evidence>
<gene>
    <name evidence="2" type="ORF">HNQ92_005088</name>
</gene>
<evidence type="ECO:0000313" key="2">
    <source>
        <dbReference type="EMBL" id="MBB5286926.1"/>
    </source>
</evidence>
<dbReference type="InterPro" id="IPR001173">
    <property type="entry name" value="Glyco_trans_2-like"/>
</dbReference>
<keyword evidence="3" id="KW-1185">Reference proteome</keyword>
<keyword evidence="2" id="KW-0808">Transferase</keyword>
<reference evidence="2 3" key="1">
    <citation type="submission" date="2020-08" db="EMBL/GenBank/DDBJ databases">
        <title>Genomic Encyclopedia of Type Strains, Phase IV (KMG-IV): sequencing the most valuable type-strain genomes for metagenomic binning, comparative biology and taxonomic classification.</title>
        <authorList>
            <person name="Goeker M."/>
        </authorList>
    </citation>
    <scope>NUCLEOTIDE SEQUENCE [LARGE SCALE GENOMIC DNA]</scope>
    <source>
        <strain evidence="2 3">DSM 105074</strain>
    </source>
</reference>
<name>A0A840TRH1_9BACT</name>
<comment type="caution">
    <text evidence="2">The sequence shown here is derived from an EMBL/GenBank/DDBJ whole genome shotgun (WGS) entry which is preliminary data.</text>
</comment>
<dbReference type="AlphaFoldDB" id="A0A840TRH1"/>
<dbReference type="GO" id="GO:0016740">
    <property type="term" value="F:transferase activity"/>
    <property type="evidence" value="ECO:0007669"/>
    <property type="project" value="UniProtKB-KW"/>
</dbReference>
<dbReference type="Gene3D" id="3.90.550.10">
    <property type="entry name" value="Spore Coat Polysaccharide Biosynthesis Protein SpsA, Chain A"/>
    <property type="match status" value="1"/>
</dbReference>
<proteinExistence type="predicted"/>
<organism evidence="2 3">
    <name type="scientific">Rhabdobacter roseus</name>
    <dbReference type="NCBI Taxonomy" id="1655419"/>
    <lineage>
        <taxon>Bacteria</taxon>
        <taxon>Pseudomonadati</taxon>
        <taxon>Bacteroidota</taxon>
        <taxon>Cytophagia</taxon>
        <taxon>Cytophagales</taxon>
        <taxon>Cytophagaceae</taxon>
        <taxon>Rhabdobacter</taxon>
    </lineage>
</organism>
<feature type="domain" description="Glycosyltransferase 2-like" evidence="1">
    <location>
        <begin position="2"/>
        <end position="161"/>
    </location>
</feature>
<dbReference type="Proteomes" id="UP000557307">
    <property type="component" value="Unassembled WGS sequence"/>
</dbReference>
<evidence type="ECO:0000313" key="3">
    <source>
        <dbReference type="Proteomes" id="UP000557307"/>
    </source>
</evidence>
<dbReference type="PANTHER" id="PTHR43685:SF2">
    <property type="entry name" value="GLYCOSYLTRANSFERASE 2-LIKE DOMAIN-CONTAINING PROTEIN"/>
    <property type="match status" value="1"/>
</dbReference>
<accession>A0A840TRH1</accession>
<sequence>MEEALRSVLTQSYRNIELIIIDNASTDQTVAIIKRIVREHPRVKFIANPENRGLCKAFNQGLYLARGKYVIDLSGDDLLLPQRIERQVVAFERLSDSYGVLFSNARYIDTHGEPLHEHYPLDSKGKAKVPVPSGDVYKEILRKYFICTPTMMIRRSVLDELGGYDESLSYEDFDFWVRSGVRYRYFYQDEILTHKRIVPHSLSGEVARPGNQILESTYAVCNKAYDLNRDQEEFDILAARIRTFIRKCLYAQEFELAVRFRKLLNYIEDPDLLTEAIVLLCRLRLPINGIYRFYLANFQKKPPRRKDLALDVVVP</sequence>
<dbReference type="InterPro" id="IPR050834">
    <property type="entry name" value="Glycosyltransf_2"/>
</dbReference>
<dbReference type="InterPro" id="IPR029044">
    <property type="entry name" value="Nucleotide-diphossugar_trans"/>
</dbReference>
<dbReference type="SUPFAM" id="SSF53448">
    <property type="entry name" value="Nucleotide-diphospho-sugar transferases"/>
    <property type="match status" value="1"/>
</dbReference>
<dbReference type="PANTHER" id="PTHR43685">
    <property type="entry name" value="GLYCOSYLTRANSFERASE"/>
    <property type="match status" value="1"/>
</dbReference>
<protein>
    <submittedName>
        <fullName evidence="2">Glycosyltransferase involved in cell wall biosynthesis</fullName>
    </submittedName>
</protein>
<dbReference type="EMBL" id="JACHGF010000012">
    <property type="protein sequence ID" value="MBB5286926.1"/>
    <property type="molecule type" value="Genomic_DNA"/>
</dbReference>
<dbReference type="Pfam" id="PF00535">
    <property type="entry name" value="Glycos_transf_2"/>
    <property type="match status" value="1"/>
</dbReference>